<keyword evidence="2" id="KW-1003">Cell membrane</keyword>
<reference evidence="8 9" key="1">
    <citation type="journal article" date="2015" name="Antonie Van Leeuwenhoek">
        <title>Tamlana nanhaiensis sp. nov., isolated from surface seawater collected from the South China Sea.</title>
        <authorList>
            <person name="Liu X."/>
            <person name="Lai Q."/>
            <person name="Du Y."/>
            <person name="Li G."/>
            <person name="Sun F."/>
            <person name="Shao Z."/>
        </authorList>
    </citation>
    <scope>NUCLEOTIDE SEQUENCE [LARGE SCALE GENOMIC DNA]</scope>
    <source>
        <strain evidence="8 9">FHC16</strain>
    </source>
</reference>
<evidence type="ECO:0000256" key="6">
    <source>
        <dbReference type="ARBA" id="ARBA00023315"/>
    </source>
</evidence>
<dbReference type="Pfam" id="PF03279">
    <property type="entry name" value="Lip_A_acyltrans"/>
    <property type="match status" value="1"/>
</dbReference>
<dbReference type="EMBL" id="JTDV01000001">
    <property type="protein sequence ID" value="KJD34468.1"/>
    <property type="molecule type" value="Genomic_DNA"/>
</dbReference>
<dbReference type="RefSeq" id="WP_044624852.1">
    <property type="nucleotide sequence ID" value="NZ_JTDV01000001.1"/>
</dbReference>
<dbReference type="GO" id="GO:0009247">
    <property type="term" value="P:glycolipid biosynthetic process"/>
    <property type="evidence" value="ECO:0007669"/>
    <property type="project" value="UniProtKB-ARBA"/>
</dbReference>
<keyword evidence="7" id="KW-1133">Transmembrane helix</keyword>
<evidence type="ECO:0000256" key="3">
    <source>
        <dbReference type="ARBA" id="ARBA00022519"/>
    </source>
</evidence>
<dbReference type="InterPro" id="IPR004960">
    <property type="entry name" value="LipA_acyltrans"/>
</dbReference>
<keyword evidence="7" id="KW-0812">Transmembrane</keyword>
<keyword evidence="3" id="KW-0997">Cell inner membrane</keyword>
<protein>
    <submittedName>
        <fullName evidence="8">Lipid A biosynthesis acyltransferase</fullName>
    </submittedName>
</protein>
<dbReference type="GO" id="GO:0016746">
    <property type="term" value="F:acyltransferase activity"/>
    <property type="evidence" value="ECO:0007669"/>
    <property type="project" value="UniProtKB-KW"/>
</dbReference>
<dbReference type="AlphaFoldDB" id="A0A0D7W6Z0"/>
<comment type="caution">
    <text evidence="8">The sequence shown here is derived from an EMBL/GenBank/DDBJ whole genome shotgun (WGS) entry which is preliminary data.</text>
</comment>
<dbReference type="PANTHER" id="PTHR30606">
    <property type="entry name" value="LIPID A BIOSYNTHESIS LAUROYL ACYLTRANSFERASE"/>
    <property type="match status" value="1"/>
</dbReference>
<feature type="transmembrane region" description="Helical" evidence="7">
    <location>
        <begin position="12"/>
        <end position="39"/>
    </location>
</feature>
<organism evidence="8 9">
    <name type="scientific">Neotamlana nanhaiensis</name>
    <dbReference type="NCBI Taxonomy" id="1382798"/>
    <lineage>
        <taxon>Bacteria</taxon>
        <taxon>Pseudomonadati</taxon>
        <taxon>Bacteroidota</taxon>
        <taxon>Flavobacteriia</taxon>
        <taxon>Flavobacteriales</taxon>
        <taxon>Flavobacteriaceae</taxon>
        <taxon>Neotamlana</taxon>
    </lineage>
</organism>
<keyword evidence="5 7" id="KW-0472">Membrane</keyword>
<dbReference type="OrthoDB" id="9801955at2"/>
<dbReference type="PANTHER" id="PTHR30606:SF10">
    <property type="entry name" value="PHOSPHATIDYLINOSITOL MANNOSIDE ACYLTRANSFERASE"/>
    <property type="match status" value="1"/>
</dbReference>
<evidence type="ECO:0000256" key="2">
    <source>
        <dbReference type="ARBA" id="ARBA00022475"/>
    </source>
</evidence>
<evidence type="ECO:0000313" key="9">
    <source>
        <dbReference type="Proteomes" id="UP000032361"/>
    </source>
</evidence>
<accession>A0A0D7W6Z0</accession>
<keyword evidence="9" id="KW-1185">Reference proteome</keyword>
<evidence type="ECO:0000256" key="1">
    <source>
        <dbReference type="ARBA" id="ARBA00004533"/>
    </source>
</evidence>
<dbReference type="PATRIC" id="fig|1382798.3.peg.271"/>
<gene>
    <name evidence="8" type="ORF">PK35_01340</name>
</gene>
<evidence type="ECO:0000256" key="7">
    <source>
        <dbReference type="SAM" id="Phobius"/>
    </source>
</evidence>
<evidence type="ECO:0000256" key="5">
    <source>
        <dbReference type="ARBA" id="ARBA00023136"/>
    </source>
</evidence>
<comment type="subcellular location">
    <subcellularLocation>
        <location evidence="1">Cell inner membrane</location>
    </subcellularLocation>
</comment>
<evidence type="ECO:0000313" key="8">
    <source>
        <dbReference type="EMBL" id="KJD34468.1"/>
    </source>
</evidence>
<name>A0A0D7W6Z0_9FLAO</name>
<dbReference type="GO" id="GO:0005886">
    <property type="term" value="C:plasma membrane"/>
    <property type="evidence" value="ECO:0007669"/>
    <property type="project" value="UniProtKB-SubCell"/>
</dbReference>
<dbReference type="STRING" id="1382798.PK35_01340"/>
<evidence type="ECO:0000256" key="4">
    <source>
        <dbReference type="ARBA" id="ARBA00022679"/>
    </source>
</evidence>
<dbReference type="Proteomes" id="UP000032361">
    <property type="component" value="Unassembled WGS sequence"/>
</dbReference>
<keyword evidence="4 8" id="KW-0808">Transferase</keyword>
<proteinExistence type="predicted"/>
<dbReference type="CDD" id="cd07984">
    <property type="entry name" value="LPLAT_LABLAT-like"/>
    <property type="match status" value="1"/>
</dbReference>
<sequence>MQFIAYILIYPFLWLVSILPFRLLYLFSDGLYILLYLIFGYRKKVVLSNLKLVYPDKSEKEIQRITKVFYHHLCDMIVESIKSMSISTAEMKKRFAFTNVELIQSFETKNQSIILMCAHYASWEWIFILQTYINARGNAVYKQLANKYFDKLVKRIRAKYNSYLITTKDIIPTLIEEKKQGILSVNGFASDQSPKRDKAYHWQNFMGIEVPVHTGAEMLAKKLDMAVVFMKVKKVKRGFYECTFETITETPKDFKDYDITDQFLKLVENQINEAPEYYLWTHKRWKHRNKKEAV</sequence>
<dbReference type="PIRSF" id="PIRSF026649">
    <property type="entry name" value="MsbB"/>
    <property type="match status" value="1"/>
</dbReference>
<keyword evidence="6 8" id="KW-0012">Acyltransferase</keyword>